<comment type="caution">
    <text evidence="4">The sequence shown here is derived from an EMBL/GenBank/DDBJ whole genome shotgun (WGS) entry which is preliminary data.</text>
</comment>
<feature type="transmembrane region" description="Helical" evidence="2">
    <location>
        <begin position="110"/>
        <end position="143"/>
    </location>
</feature>
<feature type="compositionally biased region" description="Low complexity" evidence="1">
    <location>
        <begin position="9"/>
        <end position="21"/>
    </location>
</feature>
<proteinExistence type="predicted"/>
<evidence type="ECO:0000313" key="4">
    <source>
        <dbReference type="EMBL" id="RGE45012.1"/>
    </source>
</evidence>
<evidence type="ECO:0000256" key="2">
    <source>
        <dbReference type="SAM" id="Phobius"/>
    </source>
</evidence>
<dbReference type="EMBL" id="QURR01000012">
    <property type="protein sequence ID" value="RGE45012.1"/>
    <property type="molecule type" value="Genomic_DNA"/>
</dbReference>
<dbReference type="Proteomes" id="UP000261948">
    <property type="component" value="Unassembled WGS sequence"/>
</dbReference>
<keyword evidence="2" id="KW-1133">Transmembrane helix</keyword>
<reference evidence="4 5" key="1">
    <citation type="submission" date="2018-08" db="EMBL/GenBank/DDBJ databases">
        <title>Comamonas testosteroni strain SWCO2.</title>
        <authorList>
            <person name="Jiang N."/>
            <person name="Zhang X.Z."/>
        </authorList>
    </citation>
    <scope>NUCLEOTIDE SEQUENCE [LARGE SCALE GENOMIC DNA]</scope>
    <source>
        <strain evidence="4 5">SWCO2</strain>
    </source>
</reference>
<organism evidence="4 5">
    <name type="scientific">Comamonas testosteroni</name>
    <name type="common">Pseudomonas testosteroni</name>
    <dbReference type="NCBI Taxonomy" id="285"/>
    <lineage>
        <taxon>Bacteria</taxon>
        <taxon>Pseudomonadati</taxon>
        <taxon>Pseudomonadota</taxon>
        <taxon>Betaproteobacteria</taxon>
        <taxon>Burkholderiales</taxon>
        <taxon>Comamonadaceae</taxon>
        <taxon>Comamonas</taxon>
    </lineage>
</organism>
<keyword evidence="2" id="KW-0812">Transmembrane</keyword>
<protein>
    <submittedName>
        <fullName evidence="4">Tripartite tricarboxylate transporter TctB family protein</fullName>
    </submittedName>
</protein>
<evidence type="ECO:0000313" key="5">
    <source>
        <dbReference type="Proteomes" id="UP000261948"/>
    </source>
</evidence>
<accession>A0A373FNB6</accession>
<gene>
    <name evidence="4" type="ORF">DZC30_11740</name>
</gene>
<feature type="region of interest" description="Disordered" evidence="1">
    <location>
        <begin position="1"/>
        <end position="35"/>
    </location>
</feature>
<feature type="domain" description="DUF1468" evidence="3">
    <location>
        <begin position="39"/>
        <end position="189"/>
    </location>
</feature>
<evidence type="ECO:0000259" key="3">
    <source>
        <dbReference type="Pfam" id="PF07331"/>
    </source>
</evidence>
<dbReference type="InterPro" id="IPR009936">
    <property type="entry name" value="DUF1468"/>
</dbReference>
<feature type="transmembrane region" description="Helical" evidence="2">
    <location>
        <begin position="71"/>
        <end position="89"/>
    </location>
</feature>
<sequence length="197" mass="20194">MSHSPHNLAEAAEAAQASAYADPDEPQSPNVPSSKGQTIVGAGVLLVAGALAVGALQIPGDSGYGGVGPNFLPWVCAIVLGICGAMLIWEAQTGGFRFAADPGGNAKADILPFVWVSAGLLINAALIGSVGFIISCTICYVLATQGLRRAALQPTASSVSTWVKDVITGLLISAPVFWMFTKFLAINLPGLTETGWL</sequence>
<evidence type="ECO:0000256" key="1">
    <source>
        <dbReference type="SAM" id="MobiDB-lite"/>
    </source>
</evidence>
<dbReference type="OrthoDB" id="8684819at2"/>
<dbReference type="AlphaFoldDB" id="A0A373FNB6"/>
<feature type="transmembrane region" description="Helical" evidence="2">
    <location>
        <begin position="39"/>
        <end position="59"/>
    </location>
</feature>
<name>A0A373FNB6_COMTE</name>
<feature type="transmembrane region" description="Helical" evidence="2">
    <location>
        <begin position="163"/>
        <end position="181"/>
    </location>
</feature>
<dbReference type="Pfam" id="PF07331">
    <property type="entry name" value="TctB"/>
    <property type="match status" value="1"/>
</dbReference>
<keyword evidence="2" id="KW-0472">Membrane</keyword>
<keyword evidence="5" id="KW-1185">Reference proteome</keyword>